<feature type="transmembrane region" description="Helical" evidence="1">
    <location>
        <begin position="6"/>
        <end position="25"/>
    </location>
</feature>
<gene>
    <name evidence="2" type="ORF">E0L93_12570</name>
</gene>
<organism evidence="2 3">
    <name type="scientific">Rubrobacter taiwanensis</name>
    <dbReference type="NCBI Taxonomy" id="185139"/>
    <lineage>
        <taxon>Bacteria</taxon>
        <taxon>Bacillati</taxon>
        <taxon>Actinomycetota</taxon>
        <taxon>Rubrobacteria</taxon>
        <taxon>Rubrobacterales</taxon>
        <taxon>Rubrobacteraceae</taxon>
        <taxon>Rubrobacter</taxon>
    </lineage>
</organism>
<sequence>MRVFALMFAFIALTLLVQFVLYLIIGPVDWRIAALIFGGFVACLLPALLLLKPFERPPEVEKRIEERRRRARERFRGSGS</sequence>
<keyword evidence="1" id="KW-0472">Membrane</keyword>
<feature type="transmembrane region" description="Helical" evidence="1">
    <location>
        <begin position="32"/>
        <end position="51"/>
    </location>
</feature>
<reference evidence="2 3" key="1">
    <citation type="submission" date="2019-03" db="EMBL/GenBank/DDBJ databases">
        <title>Whole genome sequence of a novel Rubrobacter taiwanensis strain, isolated from Yellowstone National Park.</title>
        <authorList>
            <person name="Freed S."/>
            <person name="Ramaley R.F."/>
            <person name="Kyndt J.A."/>
        </authorList>
    </citation>
    <scope>NUCLEOTIDE SEQUENCE [LARGE SCALE GENOMIC DNA]</scope>
    <source>
        <strain evidence="2 3">Yellowstone</strain>
    </source>
</reference>
<dbReference type="InterPro" id="IPR036259">
    <property type="entry name" value="MFS_trans_sf"/>
</dbReference>
<dbReference type="Proteomes" id="UP000295244">
    <property type="component" value="Unassembled WGS sequence"/>
</dbReference>
<evidence type="ECO:0000313" key="2">
    <source>
        <dbReference type="EMBL" id="TCJ15645.1"/>
    </source>
</evidence>
<name>A0A4R1BEQ1_9ACTN</name>
<keyword evidence="1" id="KW-1133">Transmembrane helix</keyword>
<keyword evidence="1" id="KW-0812">Transmembrane</keyword>
<evidence type="ECO:0000256" key="1">
    <source>
        <dbReference type="SAM" id="Phobius"/>
    </source>
</evidence>
<dbReference type="RefSeq" id="WP_132692423.1">
    <property type="nucleotide sequence ID" value="NZ_SKBU01000023.1"/>
</dbReference>
<dbReference type="SUPFAM" id="SSF103473">
    <property type="entry name" value="MFS general substrate transporter"/>
    <property type="match status" value="1"/>
</dbReference>
<proteinExistence type="predicted"/>
<dbReference type="AlphaFoldDB" id="A0A4R1BEQ1"/>
<protein>
    <submittedName>
        <fullName evidence="2">Uncharacterized protein</fullName>
    </submittedName>
</protein>
<accession>A0A4R1BEQ1</accession>
<comment type="caution">
    <text evidence="2">The sequence shown here is derived from an EMBL/GenBank/DDBJ whole genome shotgun (WGS) entry which is preliminary data.</text>
</comment>
<dbReference type="EMBL" id="SKBU01000023">
    <property type="protein sequence ID" value="TCJ15645.1"/>
    <property type="molecule type" value="Genomic_DNA"/>
</dbReference>
<evidence type="ECO:0000313" key="3">
    <source>
        <dbReference type="Proteomes" id="UP000295244"/>
    </source>
</evidence>
<keyword evidence="3" id="KW-1185">Reference proteome</keyword>